<dbReference type="AlphaFoldDB" id="A0AAD9YGP2"/>
<keyword evidence="2" id="KW-1185">Reference proteome</keyword>
<protein>
    <submittedName>
        <fullName evidence="1">Uncharacterized protein</fullName>
    </submittedName>
</protein>
<dbReference type="EMBL" id="VYYT01000168">
    <property type="protein sequence ID" value="KAK2760674.1"/>
    <property type="molecule type" value="Genomic_DNA"/>
</dbReference>
<proteinExistence type="predicted"/>
<organism evidence="1 2">
    <name type="scientific">Colletotrichum kahawae</name>
    <name type="common">Coffee berry disease fungus</name>
    <dbReference type="NCBI Taxonomy" id="34407"/>
    <lineage>
        <taxon>Eukaryota</taxon>
        <taxon>Fungi</taxon>
        <taxon>Dikarya</taxon>
        <taxon>Ascomycota</taxon>
        <taxon>Pezizomycotina</taxon>
        <taxon>Sordariomycetes</taxon>
        <taxon>Hypocreomycetidae</taxon>
        <taxon>Glomerellales</taxon>
        <taxon>Glomerellaceae</taxon>
        <taxon>Colletotrichum</taxon>
        <taxon>Colletotrichum gloeosporioides species complex</taxon>
    </lineage>
</organism>
<sequence>MSFTANTNPAARRVNHDALRHIPGLTWNNRTDFLLGDDLACCILPSRRLANKNRNFERNFYLEKLRTRLASMITDALNHAELIRDGVEELRSTMPHVSRRTFWERVFLTLLVKRSWEVYNPTGEREEELINHFADARAEYLTMHPQSSVEGHETYQALLDALDQ</sequence>
<evidence type="ECO:0000313" key="2">
    <source>
        <dbReference type="Proteomes" id="UP001281614"/>
    </source>
</evidence>
<gene>
    <name evidence="1" type="ORF">CKAH01_05360</name>
</gene>
<accession>A0AAD9YGP2</accession>
<name>A0AAD9YGP2_COLKA</name>
<reference evidence="1" key="1">
    <citation type="submission" date="2023-02" db="EMBL/GenBank/DDBJ databases">
        <title>Colletotrichum kahawae CIFC_Que2 genome sequencing and assembly.</title>
        <authorList>
            <person name="Baroncelli R."/>
        </authorList>
    </citation>
    <scope>NUCLEOTIDE SEQUENCE</scope>
    <source>
        <strain evidence="1">CIFC_Que2</strain>
    </source>
</reference>
<dbReference type="Proteomes" id="UP001281614">
    <property type="component" value="Unassembled WGS sequence"/>
</dbReference>
<comment type="caution">
    <text evidence="1">The sequence shown here is derived from an EMBL/GenBank/DDBJ whole genome shotgun (WGS) entry which is preliminary data.</text>
</comment>
<evidence type="ECO:0000313" key="1">
    <source>
        <dbReference type="EMBL" id="KAK2760674.1"/>
    </source>
</evidence>